<dbReference type="EMBL" id="CAJNDS010002102">
    <property type="protein sequence ID" value="CAE7328229.1"/>
    <property type="molecule type" value="Genomic_DNA"/>
</dbReference>
<feature type="compositionally biased region" description="Basic and acidic residues" evidence="3">
    <location>
        <begin position="1187"/>
        <end position="1200"/>
    </location>
</feature>
<evidence type="ECO:0000256" key="2">
    <source>
        <dbReference type="PROSITE-ProRule" id="PRU00708"/>
    </source>
</evidence>
<feature type="repeat" description="TPR" evidence="1">
    <location>
        <begin position="1035"/>
        <end position="1068"/>
    </location>
</feature>
<proteinExistence type="predicted"/>
<comment type="caution">
    <text evidence="5">The sequence shown here is derived from an EMBL/GenBank/DDBJ whole genome shotgun (WGS) entry which is preliminary data.</text>
</comment>
<dbReference type="Pfam" id="PF13812">
    <property type="entry name" value="PPR_3"/>
    <property type="match status" value="1"/>
</dbReference>
<dbReference type="OrthoDB" id="421121at2759"/>
<dbReference type="PROSITE" id="PS50005">
    <property type="entry name" value="TPR"/>
    <property type="match status" value="3"/>
</dbReference>
<dbReference type="PROSITE" id="PS50211">
    <property type="entry name" value="DENN"/>
    <property type="match status" value="1"/>
</dbReference>
<dbReference type="Proteomes" id="UP000604046">
    <property type="component" value="Unassembled WGS sequence"/>
</dbReference>
<dbReference type="NCBIfam" id="TIGR00756">
    <property type="entry name" value="PPR"/>
    <property type="match status" value="1"/>
</dbReference>
<dbReference type="InterPro" id="IPR001194">
    <property type="entry name" value="cDENN_dom"/>
</dbReference>
<accession>A0A812P042</accession>
<dbReference type="Gene3D" id="1.25.40.10">
    <property type="entry name" value="Tetratricopeptide repeat domain"/>
    <property type="match status" value="3"/>
</dbReference>
<feature type="domain" description="UDENN" evidence="4">
    <location>
        <begin position="1129"/>
        <end position="1377"/>
    </location>
</feature>
<sequence length="1377" mass="152863">MELTGTMLNLTAQTMEWPELINTAKRAGDWQQVLTLLQHMLQQGDAPDTSCFNMAIAACGKGKRWRHAMQILADMSSRQFTPDTVSYNAAITACARSRRWQLAVGLFAGMPEAAVVRDVVSHNAAIDACKSGANWRLALACWSRMPEDSVSRSTNAYNACISACKTSSQWQWALWLFHEMRRERLQPTTITHSASMSSCLQAGEWQLALLLFDLMLHTSAAKDTLVFNVAMHACRQSSCWQVSLALLQELRCSALRADQISFSTSIAAMDSDGRWEAALSLLLMMKAGGAEPNEVNSCAALKTFKRSGRWEVAALLADSSRQTGLVARTGVLSALQLHGIWEQALGVVCSAQVGSTRPDSMMMTASISTMRDAWQLAGAVLFGFGPARLQKSTVAFNAALASLEGSGWQQALQLGLASRLLGLDLDAASFDSLMAATCSWQKVLNIYASMADASVRPGQRALDAALQAAPSAELLAALPRLALRPRAVQAQIRAARHLGGGRVVEVDCQALRFTQSSIKARFHSGQLLEAKIRGLLRGREDPRDPWFLLTVVQYGDQRLCMSNRRLYCLQSYKMQDPSWDGRVRARILEWPNFHEDPKVFEEFVQQLNDASGYENMCGSITMFGSQGKRRDLPRTSAARSSTVGDFLDSRSEDAKMPKIVGQRVSVLGISAPHSFRKLKKASSTALNPFFRAVSRFRQRRWDECVDICTELLEQNPKDQAAWFLKCRALTSKQWIDDVEIDEEGVADLLLDENAVAQAPRPGTSLNRPLTRAESGGGPTQVVRPVSASGRPLTGFARPGTNRPTSSSAGRDVTTAMQGNRPGTSRPLTSMGRLIRLGTASMVNQDGGEFVRLESLDLQKYAQRPAIAKALCDYMLYYARNPRKALELASEATQAVDFKDWWWKARLGKAYYQLGLLRDAEKQFKSALKDEEMITTHLELCKVYLRLDQPNSALDQYGRAAEKFVGETHILIGLARTYDMLNALLRGVSFYKKVLQYDAVNAEAIACLASHHFYTDQPELALRFYRRMLQNGVVSAELWNNMGLCCFYAGQYDLTLSCFERALMLADDDNMADVWYNIGQVAIGVGDLGLAYQAFKIAISVDPNHAESYNNIGVLELRKGNVEQAQAHFGTAMRLAAHLFEPAFNGGLLAFKLGEFQDSFELANKALEAYPEHIESKELIKQLKVPRLRPETRRSRTEPSKAVEAALSDLNEDTGRSPVESLVDTKRSQRSSIRRSNTEEELRQVSGRRGKLSLDSFSYPPRSRQFRSMFHEDLRLRSTVLLEWAAADLFSLFTLQAILEIVLALLLEFRVVVVSESPELGSKLVLGLSSLLWPFSWQHLLLPICPVYLQEAIIDAPVPFISALPEITPQVGSRPKHP</sequence>
<evidence type="ECO:0000256" key="1">
    <source>
        <dbReference type="PROSITE-ProRule" id="PRU00339"/>
    </source>
</evidence>
<dbReference type="GO" id="GO:0097730">
    <property type="term" value="C:non-motile cilium"/>
    <property type="evidence" value="ECO:0007669"/>
    <property type="project" value="TreeGrafter"/>
</dbReference>
<dbReference type="InterPro" id="IPR019734">
    <property type="entry name" value="TPR_rpt"/>
</dbReference>
<dbReference type="PANTHER" id="PTHR44177">
    <property type="entry name" value="TETRATRICOPEPTIDE REPEAT PROTEIN 8"/>
    <property type="match status" value="1"/>
</dbReference>
<protein>
    <submittedName>
        <fullName evidence="5">Ttc8 protein</fullName>
    </submittedName>
</protein>
<keyword evidence="6" id="KW-1185">Reference proteome</keyword>
<dbReference type="Gene3D" id="3.40.50.11500">
    <property type="match status" value="1"/>
</dbReference>
<dbReference type="CDD" id="cd21341">
    <property type="entry name" value="TTC8_N"/>
    <property type="match status" value="1"/>
</dbReference>
<name>A0A812P042_9DINO</name>
<dbReference type="GO" id="GO:0036064">
    <property type="term" value="C:ciliary basal body"/>
    <property type="evidence" value="ECO:0007669"/>
    <property type="project" value="TreeGrafter"/>
</dbReference>
<dbReference type="PANTHER" id="PTHR44177:SF1">
    <property type="entry name" value="TETRATRICOPEPTIDE REPEAT PROTEIN 8"/>
    <property type="match status" value="1"/>
</dbReference>
<feature type="repeat" description="PPR" evidence="2">
    <location>
        <begin position="83"/>
        <end position="117"/>
    </location>
</feature>
<evidence type="ECO:0000313" key="5">
    <source>
        <dbReference type="EMBL" id="CAE7328229.1"/>
    </source>
</evidence>
<feature type="region of interest" description="Disordered" evidence="3">
    <location>
        <begin position="759"/>
        <end position="828"/>
    </location>
</feature>
<dbReference type="SMART" id="SM00028">
    <property type="entry name" value="TPR"/>
    <property type="match status" value="7"/>
</dbReference>
<dbReference type="SUPFAM" id="SSF48452">
    <property type="entry name" value="TPR-like"/>
    <property type="match status" value="1"/>
</dbReference>
<feature type="repeat" description="TPR" evidence="1">
    <location>
        <begin position="1071"/>
        <end position="1104"/>
    </location>
</feature>
<dbReference type="InterPro" id="IPR037516">
    <property type="entry name" value="Tripartite_DENN"/>
</dbReference>
<dbReference type="InterPro" id="IPR011990">
    <property type="entry name" value="TPR-like_helical_dom_sf"/>
</dbReference>
<dbReference type="Pfam" id="PF13041">
    <property type="entry name" value="PPR_2"/>
    <property type="match status" value="1"/>
</dbReference>
<feature type="repeat" description="TPR" evidence="1">
    <location>
        <begin position="1105"/>
        <end position="1138"/>
    </location>
</feature>
<dbReference type="Pfam" id="PF02141">
    <property type="entry name" value="DENN"/>
    <property type="match status" value="1"/>
</dbReference>
<dbReference type="InterPro" id="IPR002885">
    <property type="entry name" value="PPR_rpt"/>
</dbReference>
<organism evidence="5 6">
    <name type="scientific">Symbiodinium natans</name>
    <dbReference type="NCBI Taxonomy" id="878477"/>
    <lineage>
        <taxon>Eukaryota</taxon>
        <taxon>Sar</taxon>
        <taxon>Alveolata</taxon>
        <taxon>Dinophyceae</taxon>
        <taxon>Suessiales</taxon>
        <taxon>Symbiodiniaceae</taxon>
        <taxon>Symbiodinium</taxon>
    </lineage>
</organism>
<dbReference type="SMART" id="SM00799">
    <property type="entry name" value="DENN"/>
    <property type="match status" value="1"/>
</dbReference>
<evidence type="ECO:0000256" key="3">
    <source>
        <dbReference type="SAM" id="MobiDB-lite"/>
    </source>
</evidence>
<dbReference type="Pfam" id="PF13181">
    <property type="entry name" value="TPR_8"/>
    <property type="match status" value="1"/>
</dbReference>
<feature type="repeat" description="PPR" evidence="2">
    <location>
        <begin position="258"/>
        <end position="292"/>
    </location>
</feature>
<dbReference type="PROSITE" id="PS51375">
    <property type="entry name" value="PPR"/>
    <property type="match status" value="4"/>
</dbReference>
<keyword evidence="1" id="KW-0802">TPR repeat</keyword>
<dbReference type="InterPro" id="IPR028796">
    <property type="entry name" value="BBS8"/>
</dbReference>
<evidence type="ECO:0000313" key="6">
    <source>
        <dbReference type="Proteomes" id="UP000604046"/>
    </source>
</evidence>
<dbReference type="InterPro" id="IPR043153">
    <property type="entry name" value="DENN_C"/>
</dbReference>
<dbReference type="GO" id="GO:0034464">
    <property type="term" value="C:BBSome"/>
    <property type="evidence" value="ECO:0007669"/>
    <property type="project" value="InterPro"/>
</dbReference>
<dbReference type="SUPFAM" id="SSF81901">
    <property type="entry name" value="HCP-like"/>
    <property type="match status" value="1"/>
</dbReference>
<feature type="repeat" description="PPR" evidence="2">
    <location>
        <begin position="153"/>
        <end position="187"/>
    </location>
</feature>
<feature type="compositionally biased region" description="Polar residues" evidence="3">
    <location>
        <begin position="801"/>
        <end position="827"/>
    </location>
</feature>
<dbReference type="GO" id="GO:1905515">
    <property type="term" value="P:non-motile cilium assembly"/>
    <property type="evidence" value="ECO:0007669"/>
    <property type="project" value="InterPro"/>
</dbReference>
<evidence type="ECO:0000259" key="4">
    <source>
        <dbReference type="PROSITE" id="PS50211"/>
    </source>
</evidence>
<reference evidence="5" key="1">
    <citation type="submission" date="2021-02" db="EMBL/GenBank/DDBJ databases">
        <authorList>
            <person name="Dougan E. K."/>
            <person name="Rhodes N."/>
            <person name="Thang M."/>
            <person name="Chan C."/>
        </authorList>
    </citation>
    <scope>NUCLEOTIDE SEQUENCE</scope>
</reference>
<feature type="region of interest" description="Disordered" evidence="3">
    <location>
        <begin position="1186"/>
        <end position="1239"/>
    </location>
</feature>
<gene>
    <name evidence="5" type="primary">Ttc8</name>
    <name evidence="5" type="ORF">SNAT2548_LOCUS17189</name>
</gene>
<feature type="repeat" description="PPR" evidence="2">
    <location>
        <begin position="48"/>
        <end position="82"/>
    </location>
</feature>